<reference evidence="2" key="1">
    <citation type="journal article" date="2022" name="bioRxiv">
        <title>Sequencing and chromosome-scale assembly of the giantPleurodeles waltlgenome.</title>
        <authorList>
            <person name="Brown T."/>
            <person name="Elewa A."/>
            <person name="Iarovenko S."/>
            <person name="Subramanian E."/>
            <person name="Araus A.J."/>
            <person name="Petzold A."/>
            <person name="Susuki M."/>
            <person name="Suzuki K.-i.T."/>
            <person name="Hayashi T."/>
            <person name="Toyoda A."/>
            <person name="Oliveira C."/>
            <person name="Osipova E."/>
            <person name="Leigh N.D."/>
            <person name="Simon A."/>
            <person name="Yun M.H."/>
        </authorList>
    </citation>
    <scope>NUCLEOTIDE SEQUENCE</scope>
    <source>
        <strain evidence="2">20211129_DDA</strain>
        <tissue evidence="2">Liver</tissue>
    </source>
</reference>
<gene>
    <name evidence="2" type="ORF">NDU88_007957</name>
</gene>
<sequence length="143" mass="15733">MGICPGNTSCGCKEASTGQKKLRFLQERKGLETSPLEDGSRSPWRVVQEFFLPKERQKALLAANRVVNVFGWCYGPGGTRMSQIASGERGDVEQAKKPSQQRVAPGEVPETGTTRMRETVLTRSYTKESHVAGDQLRKSCNTG</sequence>
<evidence type="ECO:0000256" key="1">
    <source>
        <dbReference type="SAM" id="MobiDB-lite"/>
    </source>
</evidence>
<name>A0AAV7RUG2_PLEWA</name>
<keyword evidence="3" id="KW-1185">Reference proteome</keyword>
<feature type="compositionally biased region" description="Basic and acidic residues" evidence="1">
    <location>
        <begin position="115"/>
        <end position="137"/>
    </location>
</feature>
<dbReference type="EMBL" id="JANPWB010000009">
    <property type="protein sequence ID" value="KAJ1155222.1"/>
    <property type="molecule type" value="Genomic_DNA"/>
</dbReference>
<evidence type="ECO:0000313" key="3">
    <source>
        <dbReference type="Proteomes" id="UP001066276"/>
    </source>
</evidence>
<accession>A0AAV7RUG2</accession>
<proteinExistence type="predicted"/>
<evidence type="ECO:0000313" key="2">
    <source>
        <dbReference type="EMBL" id="KAJ1155222.1"/>
    </source>
</evidence>
<protein>
    <submittedName>
        <fullName evidence="2">Uncharacterized protein</fullName>
    </submittedName>
</protein>
<dbReference type="Proteomes" id="UP001066276">
    <property type="component" value="Chromosome 5"/>
</dbReference>
<feature type="region of interest" description="Disordered" evidence="1">
    <location>
        <begin position="85"/>
        <end position="143"/>
    </location>
</feature>
<dbReference type="AlphaFoldDB" id="A0AAV7RUG2"/>
<organism evidence="2 3">
    <name type="scientific">Pleurodeles waltl</name>
    <name type="common">Iberian ribbed newt</name>
    <dbReference type="NCBI Taxonomy" id="8319"/>
    <lineage>
        <taxon>Eukaryota</taxon>
        <taxon>Metazoa</taxon>
        <taxon>Chordata</taxon>
        <taxon>Craniata</taxon>
        <taxon>Vertebrata</taxon>
        <taxon>Euteleostomi</taxon>
        <taxon>Amphibia</taxon>
        <taxon>Batrachia</taxon>
        <taxon>Caudata</taxon>
        <taxon>Salamandroidea</taxon>
        <taxon>Salamandridae</taxon>
        <taxon>Pleurodelinae</taxon>
        <taxon>Pleurodeles</taxon>
    </lineage>
</organism>
<comment type="caution">
    <text evidence="2">The sequence shown here is derived from an EMBL/GenBank/DDBJ whole genome shotgun (WGS) entry which is preliminary data.</text>
</comment>